<keyword evidence="3" id="KW-1185">Reference proteome</keyword>
<dbReference type="KEGG" id="paqt:E8L99_14110"/>
<dbReference type="Proteomes" id="UP000298588">
    <property type="component" value="Chromosome"/>
</dbReference>
<dbReference type="InterPro" id="IPR021293">
    <property type="entry name" value="DUF2865"/>
</dbReference>
<protein>
    <submittedName>
        <fullName evidence="2">DUF2865 domain-containing protein</fullName>
    </submittedName>
</protein>
<feature type="compositionally biased region" description="Basic and acidic residues" evidence="1">
    <location>
        <begin position="395"/>
        <end position="414"/>
    </location>
</feature>
<proteinExistence type="predicted"/>
<name>A0A4D7QPB8_9HYPH</name>
<evidence type="ECO:0000256" key="1">
    <source>
        <dbReference type="SAM" id="MobiDB-lite"/>
    </source>
</evidence>
<sequence>MFALGESARRHGRRVAFRGSMVAAEARISRPAGGLIAAIAAVVALAWPGLAVAQSAVCQQIMAQIARLDASGASRGPANPRFAALANRQRAEIASASQQYQASGCGGFFQPGQCSGLQARIGQMRANLAQLEAQARGSGGQSVERNRLLQTLAVNNCRRGPPPPDTRQAAPPQPQRPTGLFGNLFGGDATPEREIYRQARTPDSGPQTAYRVDPQQGRQPNFIEQLFGGGQRNDPRDQPGDPNQQAGLPALGEEGERPRGVGYRAVCVRLCDGAFFPMTSAARPGAGLGDQDMCQMQCPGTEVALFRMRDDRIENAVSSTGRTYSSLPNALRFRQRFDATCTCRPRDGSWAAAFSNRQDPTLRSGDQVVSADQARLLSLPSSQREQVREQIAIEERARRDAERQARADRLRGRDGGSGQVIGLDGQPRQAPPPEPVEMRPATEPQPEPASSAQAGTAEPRTIRHVGPVLAPRIDQPVTPGD</sequence>
<organism evidence="2 3">
    <name type="scientific">Phreatobacter aquaticus</name>
    <dbReference type="NCBI Taxonomy" id="2570229"/>
    <lineage>
        <taxon>Bacteria</taxon>
        <taxon>Pseudomonadati</taxon>
        <taxon>Pseudomonadota</taxon>
        <taxon>Alphaproteobacteria</taxon>
        <taxon>Hyphomicrobiales</taxon>
        <taxon>Phreatobacteraceae</taxon>
        <taxon>Phreatobacter</taxon>
    </lineage>
</organism>
<feature type="region of interest" description="Disordered" evidence="1">
    <location>
        <begin position="156"/>
        <end position="256"/>
    </location>
</feature>
<dbReference type="AlphaFoldDB" id="A0A4D7QPB8"/>
<accession>A0A4D7QPB8</accession>
<dbReference type="Pfam" id="PF11064">
    <property type="entry name" value="DUF2865"/>
    <property type="match status" value="1"/>
</dbReference>
<evidence type="ECO:0000313" key="2">
    <source>
        <dbReference type="EMBL" id="QCK86807.1"/>
    </source>
</evidence>
<dbReference type="OrthoDB" id="7850882at2"/>
<gene>
    <name evidence="2" type="ORF">E8L99_14110</name>
</gene>
<feature type="region of interest" description="Disordered" evidence="1">
    <location>
        <begin position="395"/>
        <end position="481"/>
    </location>
</feature>
<dbReference type="EMBL" id="CP039865">
    <property type="protein sequence ID" value="QCK86807.1"/>
    <property type="molecule type" value="Genomic_DNA"/>
</dbReference>
<evidence type="ECO:0000313" key="3">
    <source>
        <dbReference type="Proteomes" id="UP000298588"/>
    </source>
</evidence>
<feature type="compositionally biased region" description="Pro residues" evidence="1">
    <location>
        <begin position="160"/>
        <end position="175"/>
    </location>
</feature>
<reference evidence="2 3" key="1">
    <citation type="submission" date="2019-04" db="EMBL/GenBank/DDBJ databases">
        <title>Phreatobacter aquaticus sp. nov.</title>
        <authorList>
            <person name="Choi A."/>
            <person name="Baek K."/>
        </authorList>
    </citation>
    <scope>NUCLEOTIDE SEQUENCE [LARGE SCALE GENOMIC DNA]</scope>
    <source>
        <strain evidence="2 3">NMCR1094</strain>
    </source>
</reference>